<reference evidence="4" key="1">
    <citation type="journal article" date="2017" name="Nat. Microbiol.">
        <title>Global analysis of biosynthetic gene clusters reveals vast potential of secondary metabolite production in Penicillium species.</title>
        <authorList>
            <person name="Nielsen J.C."/>
            <person name="Grijseels S."/>
            <person name="Prigent S."/>
            <person name="Ji B."/>
            <person name="Dainat J."/>
            <person name="Nielsen K.F."/>
            <person name="Frisvad J.C."/>
            <person name="Workman M."/>
            <person name="Nielsen J."/>
        </authorList>
    </citation>
    <scope>NUCLEOTIDE SEQUENCE [LARGE SCALE GENOMIC DNA]</scope>
    <source>
        <strain evidence="4">IBT 29486</strain>
    </source>
</reference>
<dbReference type="InterPro" id="IPR023213">
    <property type="entry name" value="CAT-like_dom_sf"/>
</dbReference>
<organism evidence="3 4">
    <name type="scientific">Penicillium vulpinum</name>
    <dbReference type="NCBI Taxonomy" id="29845"/>
    <lineage>
        <taxon>Eukaryota</taxon>
        <taxon>Fungi</taxon>
        <taxon>Dikarya</taxon>
        <taxon>Ascomycota</taxon>
        <taxon>Pezizomycotina</taxon>
        <taxon>Eurotiomycetes</taxon>
        <taxon>Eurotiomycetidae</taxon>
        <taxon>Eurotiales</taxon>
        <taxon>Aspergillaceae</taxon>
        <taxon>Penicillium</taxon>
    </lineage>
</organism>
<dbReference type="OrthoDB" id="1862401at2759"/>
<name>A0A1V6RSP0_9EURO</name>
<evidence type="ECO:0000313" key="3">
    <source>
        <dbReference type="EMBL" id="OQE04646.1"/>
    </source>
</evidence>
<proteinExistence type="predicted"/>
<evidence type="ECO:0000313" key="4">
    <source>
        <dbReference type="Proteomes" id="UP000191518"/>
    </source>
</evidence>
<accession>A0A1V6RSP0</accession>
<comment type="caution">
    <text evidence="3">The sequence shown here is derived from an EMBL/GenBank/DDBJ whole genome shotgun (WGS) entry which is preliminary data.</text>
</comment>
<protein>
    <recommendedName>
        <fullName evidence="5">Condensation domain-containing protein</fullName>
    </recommendedName>
</protein>
<evidence type="ECO:0008006" key="5">
    <source>
        <dbReference type="Google" id="ProtNLM"/>
    </source>
</evidence>
<evidence type="ECO:0000256" key="2">
    <source>
        <dbReference type="ARBA" id="ARBA00023315"/>
    </source>
</evidence>
<keyword evidence="2" id="KW-0012">Acyltransferase</keyword>
<evidence type="ECO:0000256" key="1">
    <source>
        <dbReference type="ARBA" id="ARBA00022679"/>
    </source>
</evidence>
<keyword evidence="1" id="KW-0808">Transferase</keyword>
<dbReference type="STRING" id="29845.A0A1V6RSP0"/>
<dbReference type="PANTHER" id="PTHR31642">
    <property type="entry name" value="TRICHOTHECENE 3-O-ACETYLTRANSFERASE"/>
    <property type="match status" value="1"/>
</dbReference>
<dbReference type="Gene3D" id="3.30.559.10">
    <property type="entry name" value="Chloramphenicol acetyltransferase-like domain"/>
    <property type="match status" value="2"/>
</dbReference>
<dbReference type="GO" id="GO:0016747">
    <property type="term" value="F:acyltransferase activity, transferring groups other than amino-acyl groups"/>
    <property type="evidence" value="ECO:0007669"/>
    <property type="project" value="TreeGrafter"/>
</dbReference>
<dbReference type="InterPro" id="IPR050317">
    <property type="entry name" value="Plant_Fungal_Acyltransferase"/>
</dbReference>
<dbReference type="PANTHER" id="PTHR31642:SF270">
    <property type="entry name" value="O-ACYLTRANSFERASE AUSQ"/>
    <property type="match status" value="1"/>
</dbReference>
<gene>
    <name evidence="3" type="ORF">PENVUL_c031G05815</name>
</gene>
<dbReference type="Proteomes" id="UP000191518">
    <property type="component" value="Unassembled WGS sequence"/>
</dbReference>
<keyword evidence="4" id="KW-1185">Reference proteome</keyword>
<dbReference type="EMBL" id="MDYP01000031">
    <property type="protein sequence ID" value="OQE04646.1"/>
    <property type="molecule type" value="Genomic_DNA"/>
</dbReference>
<sequence>MFQPYNLTMLDHLPPRMHLNPYFTFNLIGKDRVQVFQRVEDATSRLASKFPFLAGVVVPSTQPVGRSNAFQVRPATAAELEECPMLVIQHHANSTALSVEGKFNPALVPFPLIYPNPSPSPVLRLKFNVIGDKLHMVWCFDHRVVDGSGVFFLFYTFAAFCRDLNAPEPTTIHAQEKIRQHIEEIATTSTPLDLQMPASPPPTSEDEVPTGFSRVPISSRYVLDGQKIELLHEACNSAIRSLPETYKKNIPNLSLPPSMVVTALVGICSTRARLRAFPDDRELTSEIAVAANIRKAIDLPPAYLGNAIMNLQSTCDSSAHPPPDILQKIHVPGPLSPIGPEDIWQICNVVQTLQEGSRLLDKEFAQRKIATMVREHDWSSIGPKTGANFIVSDISAAKPYANFGPLGDLQLFDLPFDTFAGICWIMPNLPSDPKSSSCWRLRVALERAAMECLSSDPLFRWASTPSTASRQTRI</sequence>
<dbReference type="AlphaFoldDB" id="A0A1V6RSP0"/>